<organism evidence="9 13">
    <name type="scientific">Hungatella hathewayi</name>
    <dbReference type="NCBI Taxonomy" id="154046"/>
    <lineage>
        <taxon>Bacteria</taxon>
        <taxon>Bacillati</taxon>
        <taxon>Bacillota</taxon>
        <taxon>Clostridia</taxon>
        <taxon>Lachnospirales</taxon>
        <taxon>Lachnospiraceae</taxon>
        <taxon>Hungatella</taxon>
    </lineage>
</organism>
<dbReference type="GO" id="GO:0005886">
    <property type="term" value="C:plasma membrane"/>
    <property type="evidence" value="ECO:0007669"/>
    <property type="project" value="UniProtKB-SubCell"/>
</dbReference>
<evidence type="ECO:0000256" key="5">
    <source>
        <dbReference type="ARBA" id="ARBA00022989"/>
    </source>
</evidence>
<dbReference type="RefSeq" id="WP_002601259.1">
    <property type="nucleotide sequence ID" value="NZ_CABIXC010000019.1"/>
</dbReference>
<dbReference type="Gene3D" id="1.10.3720.10">
    <property type="entry name" value="MetI-like"/>
    <property type="match status" value="1"/>
</dbReference>
<feature type="transmembrane region" description="Helical" evidence="7">
    <location>
        <begin position="115"/>
        <end position="135"/>
    </location>
</feature>
<reference evidence="9 13" key="1">
    <citation type="submission" date="2015-09" db="EMBL/GenBank/DDBJ databases">
        <authorList>
            <consortium name="Pathogen Informatics"/>
        </authorList>
    </citation>
    <scope>NUCLEOTIDE SEQUENCE [LARGE SCALE GENOMIC DNA]</scope>
    <source>
        <strain evidence="9 13">2789STDY5608850</strain>
    </source>
</reference>
<evidence type="ECO:0000313" key="11">
    <source>
        <dbReference type="EMBL" id="RGI95520.1"/>
    </source>
</evidence>
<evidence type="ECO:0000256" key="1">
    <source>
        <dbReference type="ARBA" id="ARBA00004651"/>
    </source>
</evidence>
<gene>
    <name evidence="9" type="primary">ugpA_75</name>
    <name evidence="10" type="ORF">DWX31_07795</name>
    <name evidence="12" type="ORF">DXC39_20470</name>
    <name evidence="11" type="ORF">DXD79_31705</name>
    <name evidence="9" type="ORF">ERS852407_05166</name>
</gene>
<dbReference type="Proteomes" id="UP000095651">
    <property type="component" value="Unassembled WGS sequence"/>
</dbReference>
<evidence type="ECO:0000256" key="2">
    <source>
        <dbReference type="ARBA" id="ARBA00022448"/>
    </source>
</evidence>
<dbReference type="OrthoDB" id="9809173at2"/>
<dbReference type="Proteomes" id="UP000261257">
    <property type="component" value="Unassembled WGS sequence"/>
</dbReference>
<evidence type="ECO:0000313" key="14">
    <source>
        <dbReference type="Proteomes" id="UP000261023"/>
    </source>
</evidence>
<reference evidence="14 15" key="2">
    <citation type="submission" date="2018-08" db="EMBL/GenBank/DDBJ databases">
        <title>A genome reference for cultivated species of the human gut microbiota.</title>
        <authorList>
            <person name="Zou Y."/>
            <person name="Xue W."/>
            <person name="Luo G."/>
        </authorList>
    </citation>
    <scope>NUCLEOTIDE SEQUENCE [LARGE SCALE GENOMIC DNA]</scope>
    <source>
        <strain evidence="10 14">AF19-13AC</strain>
        <strain evidence="12 15">TF05-11AC</strain>
        <strain evidence="11 16">TM09-12</strain>
    </source>
</reference>
<feature type="transmembrane region" description="Helical" evidence="7">
    <location>
        <begin position="80"/>
        <end position="103"/>
    </location>
</feature>
<name>A0A174L1D7_9FIRM</name>
<evidence type="ECO:0000259" key="8">
    <source>
        <dbReference type="PROSITE" id="PS50928"/>
    </source>
</evidence>
<dbReference type="EMBL" id="QTJW01000004">
    <property type="protein sequence ID" value="RGD71470.1"/>
    <property type="molecule type" value="Genomic_DNA"/>
</dbReference>
<dbReference type="EMBL" id="CYZE01000019">
    <property type="protein sequence ID" value="CUP16277.1"/>
    <property type="molecule type" value="Genomic_DNA"/>
</dbReference>
<dbReference type="SUPFAM" id="SSF161098">
    <property type="entry name" value="MetI-like"/>
    <property type="match status" value="1"/>
</dbReference>
<feature type="transmembrane region" description="Helical" evidence="7">
    <location>
        <begin position="20"/>
        <end position="39"/>
    </location>
</feature>
<evidence type="ECO:0000313" key="10">
    <source>
        <dbReference type="EMBL" id="RGD71470.1"/>
    </source>
</evidence>
<keyword evidence="4 7" id="KW-0812">Transmembrane</keyword>
<dbReference type="Proteomes" id="UP000263014">
    <property type="component" value="Unassembled WGS sequence"/>
</dbReference>
<evidence type="ECO:0000256" key="3">
    <source>
        <dbReference type="ARBA" id="ARBA00022475"/>
    </source>
</evidence>
<dbReference type="EMBL" id="QSSQ01000025">
    <property type="protein sequence ID" value="RGM00527.1"/>
    <property type="molecule type" value="Genomic_DNA"/>
</dbReference>
<protein>
    <submittedName>
        <fullName evidence="9">Sugar ABC transporter permease</fullName>
    </submittedName>
</protein>
<keyword evidence="5 7" id="KW-1133">Transmembrane helix</keyword>
<dbReference type="InterPro" id="IPR051393">
    <property type="entry name" value="ABC_transporter_permease"/>
</dbReference>
<dbReference type="CDD" id="cd06261">
    <property type="entry name" value="TM_PBP2"/>
    <property type="match status" value="1"/>
</dbReference>
<dbReference type="InterPro" id="IPR000515">
    <property type="entry name" value="MetI-like"/>
</dbReference>
<dbReference type="GeneID" id="86063978"/>
<feature type="transmembrane region" description="Helical" evidence="7">
    <location>
        <begin position="270"/>
        <end position="291"/>
    </location>
</feature>
<dbReference type="Proteomes" id="UP000261023">
    <property type="component" value="Unassembled WGS sequence"/>
</dbReference>
<evidence type="ECO:0000256" key="7">
    <source>
        <dbReference type="RuleBase" id="RU363032"/>
    </source>
</evidence>
<sequence length="302" mass="33583">MQKSKRKMSNIEKKYMVAGFAFLTPAIVIYLIFAVIPFFDSFILSFQEWSGFGPRTFLGLKNYFSAFRDKTFLLAIRNSVYLGVASAFFSVIIGVLMAWLLLYVGKKWGGFFRTILFSPSMIPAVITALIFAFVYEPEIGILNNILGTLGLENLQHAWLTNKGTALNCILFVSAWKQVGLTMVLCFAGMQGIDNSLIESARLDGATDFQIFKKIILPLIMAFVQLSTIFAVMSGLKIYDTVVALTNGGPAKSTTVMPLWILQNSFSFNNYGYGSAMSMIFVVIVLIGMVVVKKLVRGGNYER</sequence>
<dbReference type="GO" id="GO:0055085">
    <property type="term" value="P:transmembrane transport"/>
    <property type="evidence" value="ECO:0007669"/>
    <property type="project" value="InterPro"/>
</dbReference>
<dbReference type="AlphaFoldDB" id="A0A174L1D7"/>
<dbReference type="InterPro" id="IPR035906">
    <property type="entry name" value="MetI-like_sf"/>
</dbReference>
<evidence type="ECO:0000313" key="13">
    <source>
        <dbReference type="Proteomes" id="UP000095651"/>
    </source>
</evidence>
<evidence type="ECO:0000313" key="9">
    <source>
        <dbReference type="EMBL" id="CUP16277.1"/>
    </source>
</evidence>
<comment type="subcellular location">
    <subcellularLocation>
        <location evidence="1 7">Cell membrane</location>
        <topology evidence="1 7">Multi-pass membrane protein</topology>
    </subcellularLocation>
</comment>
<dbReference type="EMBL" id="QSON01000030">
    <property type="protein sequence ID" value="RGI95520.1"/>
    <property type="molecule type" value="Genomic_DNA"/>
</dbReference>
<keyword evidence="3" id="KW-1003">Cell membrane</keyword>
<accession>A0A174L1D7</accession>
<evidence type="ECO:0000313" key="16">
    <source>
        <dbReference type="Proteomes" id="UP000263014"/>
    </source>
</evidence>
<evidence type="ECO:0000256" key="6">
    <source>
        <dbReference type="ARBA" id="ARBA00023136"/>
    </source>
</evidence>
<evidence type="ECO:0000256" key="4">
    <source>
        <dbReference type="ARBA" id="ARBA00022692"/>
    </source>
</evidence>
<dbReference type="Pfam" id="PF00528">
    <property type="entry name" value="BPD_transp_1"/>
    <property type="match status" value="1"/>
</dbReference>
<keyword evidence="6 7" id="KW-0472">Membrane</keyword>
<proteinExistence type="inferred from homology"/>
<evidence type="ECO:0000313" key="15">
    <source>
        <dbReference type="Proteomes" id="UP000261257"/>
    </source>
</evidence>
<keyword evidence="2 7" id="KW-0813">Transport</keyword>
<dbReference type="PANTHER" id="PTHR30193">
    <property type="entry name" value="ABC TRANSPORTER PERMEASE PROTEIN"/>
    <property type="match status" value="1"/>
</dbReference>
<dbReference type="PROSITE" id="PS50928">
    <property type="entry name" value="ABC_TM1"/>
    <property type="match status" value="1"/>
</dbReference>
<feature type="domain" description="ABC transmembrane type-1" evidence="8">
    <location>
        <begin position="76"/>
        <end position="291"/>
    </location>
</feature>
<evidence type="ECO:0000313" key="12">
    <source>
        <dbReference type="EMBL" id="RGM00527.1"/>
    </source>
</evidence>
<feature type="transmembrane region" description="Helical" evidence="7">
    <location>
        <begin position="164"/>
        <end position="189"/>
    </location>
</feature>
<comment type="similarity">
    <text evidence="7">Belongs to the binding-protein-dependent transport system permease family.</text>
</comment>
<dbReference type="PANTHER" id="PTHR30193:SF41">
    <property type="entry name" value="DIACETYLCHITOBIOSE UPTAKE SYSTEM PERMEASE PROTEIN NGCF"/>
    <property type="match status" value="1"/>
</dbReference>
<feature type="transmembrane region" description="Helical" evidence="7">
    <location>
        <begin position="210"/>
        <end position="232"/>
    </location>
</feature>